<dbReference type="Gene3D" id="3.40.190.10">
    <property type="entry name" value="Periplasmic binding protein-like II"/>
    <property type="match status" value="1"/>
</dbReference>
<dbReference type="PROSITE" id="PS51257">
    <property type="entry name" value="PROKAR_LIPOPROTEIN"/>
    <property type="match status" value="1"/>
</dbReference>
<keyword evidence="1" id="KW-0732">Signal</keyword>
<organism evidence="2 3">
    <name type="scientific">Mordavella massiliensis</name>
    <dbReference type="NCBI Taxonomy" id="1871024"/>
    <lineage>
        <taxon>Bacteria</taxon>
        <taxon>Bacillati</taxon>
        <taxon>Bacillota</taxon>
        <taxon>Clostridia</taxon>
        <taxon>Eubacteriales</taxon>
        <taxon>Clostridiaceae</taxon>
        <taxon>Mordavella</taxon>
    </lineage>
</organism>
<evidence type="ECO:0000256" key="1">
    <source>
        <dbReference type="SAM" id="SignalP"/>
    </source>
</evidence>
<dbReference type="SUPFAM" id="SSF53850">
    <property type="entry name" value="Periplasmic binding protein-like II"/>
    <property type="match status" value="1"/>
</dbReference>
<name>A0A939BC72_9CLOT</name>
<comment type="caution">
    <text evidence="2">The sequence shown here is derived from an EMBL/GenBank/DDBJ whole genome shotgun (WGS) entry which is preliminary data.</text>
</comment>
<evidence type="ECO:0000313" key="2">
    <source>
        <dbReference type="EMBL" id="MBM6826991.1"/>
    </source>
</evidence>
<dbReference type="EMBL" id="JACJLV010000022">
    <property type="protein sequence ID" value="MBM6826991.1"/>
    <property type="molecule type" value="Genomic_DNA"/>
</dbReference>
<dbReference type="Proteomes" id="UP000713880">
    <property type="component" value="Unassembled WGS sequence"/>
</dbReference>
<reference evidence="2" key="2">
    <citation type="journal article" date="2021" name="Sci. Rep.">
        <title>The distribution of antibiotic resistance genes in chicken gut microbiota commensals.</title>
        <authorList>
            <person name="Juricova H."/>
            <person name="Matiasovicova J."/>
            <person name="Kubasova T."/>
            <person name="Cejkova D."/>
            <person name="Rychlik I."/>
        </authorList>
    </citation>
    <scope>NUCLEOTIDE SEQUENCE</scope>
    <source>
        <strain evidence="2">An420c</strain>
    </source>
</reference>
<accession>A0A939BC72</accession>
<reference evidence="2" key="1">
    <citation type="submission" date="2020-08" db="EMBL/GenBank/DDBJ databases">
        <authorList>
            <person name="Cejkova D."/>
            <person name="Kubasova T."/>
            <person name="Jahodarova E."/>
            <person name="Rychlik I."/>
        </authorList>
    </citation>
    <scope>NUCLEOTIDE SEQUENCE</scope>
    <source>
        <strain evidence="2">An420c</strain>
    </source>
</reference>
<gene>
    <name evidence="2" type="ORF">H6A13_07755</name>
</gene>
<dbReference type="AlphaFoldDB" id="A0A939BC72"/>
<sequence length="443" mass="49603">MKRLFGVCGLAILMVCLGAGCSKQEEESKPENNPDTEGKTLTVYSLTEDGNVQFLADGFHEKYPDISVEIRYGSTEENGKTREEAINLLSAELEEGKGADLIVLDGLDAESYREKEFLVDLKDVVDQKTLEENVFSHMLEPYKDEEGQFAVPCGFSLYGITGETEAVNAFTDVDQLLDYAEEKGLPFAVNDYNLAEAANVIYLKDIPACFKEDGSVDQQNLENLFVHLEKLFALSGNSFEEDNTEYGFGDDREISSMDNAVEWIYYDKLPFVMSPYLNVNGIKAANYLASEEGLAYEYLERDGQLVYQDQMILGVTAGSDQMEAAGTFIDYVLTEGLTEKRQDLLMLPANQKILEDLLQGEQEIFTISSFGYGEEPEMIDVMGKDLTKEQAEQLTDRIKNAVKAEYTNPEIREVILQAAGEECLGEKTMEQVLEETSQEIAQR</sequence>
<evidence type="ECO:0000313" key="3">
    <source>
        <dbReference type="Proteomes" id="UP000713880"/>
    </source>
</evidence>
<protein>
    <submittedName>
        <fullName evidence="2">Carbohydrate ABC transporter substrate-binding protein</fullName>
    </submittedName>
</protein>
<feature type="chain" id="PRO_5039115982" evidence="1">
    <location>
        <begin position="20"/>
        <end position="443"/>
    </location>
</feature>
<dbReference type="RefSeq" id="WP_204909034.1">
    <property type="nucleotide sequence ID" value="NZ_JACJLV010000022.1"/>
</dbReference>
<keyword evidence="3" id="KW-1185">Reference proteome</keyword>
<feature type="signal peptide" evidence="1">
    <location>
        <begin position="1"/>
        <end position="19"/>
    </location>
</feature>
<proteinExistence type="predicted"/>